<keyword evidence="2" id="KW-0614">Plasmid</keyword>
<dbReference type="AlphaFoldDB" id="A0AA96WNA4"/>
<sequence length="62" mass="6896">MMVSSTSLWRRTKQVTLSVPIQVALLTSLCALILWTLYFSTYPPVHDALHTTRHGTAAVACH</sequence>
<keyword evidence="1" id="KW-1133">Transmembrane helix</keyword>
<dbReference type="InterPro" id="IPR012667">
    <property type="entry name" value="CbtB_put"/>
</dbReference>
<protein>
    <submittedName>
        <fullName evidence="2">CbtB-domain containing protein</fullName>
    </submittedName>
</protein>
<evidence type="ECO:0000313" key="2">
    <source>
        <dbReference type="EMBL" id="WNZ28040.1"/>
    </source>
</evidence>
<keyword evidence="1" id="KW-0812">Transmembrane</keyword>
<geneLocation type="plasmid" evidence="2">
    <name>p1</name>
</geneLocation>
<dbReference type="Pfam" id="PF09489">
    <property type="entry name" value="CbtB"/>
    <property type="match status" value="1"/>
</dbReference>
<organism evidence="2">
    <name type="scientific">Leptolyngbya sp. NK1-12</name>
    <dbReference type="NCBI Taxonomy" id="2547451"/>
    <lineage>
        <taxon>Bacteria</taxon>
        <taxon>Bacillati</taxon>
        <taxon>Cyanobacteriota</taxon>
        <taxon>Cyanophyceae</taxon>
        <taxon>Leptolyngbyales</taxon>
        <taxon>Leptolyngbyaceae</taxon>
        <taxon>Leptolyngbya group</taxon>
        <taxon>Leptolyngbya</taxon>
    </lineage>
</organism>
<gene>
    <name evidence="2" type="ORF">HJG54_34560</name>
</gene>
<accession>A0AA96WNA4</accession>
<dbReference type="EMBL" id="CP053588">
    <property type="protein sequence ID" value="WNZ28040.1"/>
    <property type="molecule type" value="Genomic_DNA"/>
</dbReference>
<feature type="transmembrane region" description="Helical" evidence="1">
    <location>
        <begin position="21"/>
        <end position="39"/>
    </location>
</feature>
<name>A0AA96WNA4_9CYAN</name>
<dbReference type="RefSeq" id="WP_316437200.1">
    <property type="nucleotide sequence ID" value="NZ_CP053588.1"/>
</dbReference>
<proteinExistence type="predicted"/>
<evidence type="ECO:0000256" key="1">
    <source>
        <dbReference type="SAM" id="Phobius"/>
    </source>
</evidence>
<keyword evidence="1" id="KW-0472">Membrane</keyword>
<reference evidence="2" key="1">
    <citation type="submission" date="2020-05" db="EMBL/GenBank/DDBJ databases">
        <authorList>
            <person name="Zhu T."/>
            <person name="Keshari N."/>
            <person name="Lu X."/>
        </authorList>
    </citation>
    <scope>NUCLEOTIDE SEQUENCE</scope>
    <source>
        <strain evidence="2">NK1-12</strain>
        <plasmid evidence="2">p1</plasmid>
    </source>
</reference>